<organism evidence="2 3">
    <name type="scientific">Candidatus Berkelbacteria bacterium Licking1014_7</name>
    <dbReference type="NCBI Taxonomy" id="2017147"/>
    <lineage>
        <taxon>Bacteria</taxon>
        <taxon>Candidatus Berkelbacteria</taxon>
    </lineage>
</organism>
<accession>A0A554LJP8</accession>
<evidence type="ECO:0000313" key="2">
    <source>
        <dbReference type="EMBL" id="TSC93068.1"/>
    </source>
</evidence>
<sequence>MKKIAIFHWEDLSQKHVSSVGLYIKNFLDNKSKFYQFSYFGCNGRGATCQLKYRKKVFGLLPISFQFFFDLLKKRKKFLGLDAVWFHQIYYASTLLWLKNRPKIFLTIHGRRGSHTFPFRKNALKSWLVKIAERMAVSLCDKIFLLNLPDLNYYHKHYRSYRKKFIYTPNFYQKNTFFPRNKLRVKKAIGFSGKVIFIYTGRLALSKQICLSLKIFAKYNQKNSASVFLIIGSGERENKLKNLTKKFNLEKKVIFFPWMSQNDLAKFYQASDIFLSCSLFEGMSLSMLEAMACKVPVVALFSPELKELIIDNKNGFLFDFKRESIEKVVQKIEELVASKEMPESTYKFVRQFSSRQAMPAILKLFD</sequence>
<name>A0A554LJP8_9BACT</name>
<gene>
    <name evidence="2" type="ORF">CEN89_308</name>
</gene>
<evidence type="ECO:0000313" key="3">
    <source>
        <dbReference type="Proteomes" id="UP000315689"/>
    </source>
</evidence>
<dbReference type="PANTHER" id="PTHR45947:SF3">
    <property type="entry name" value="SULFOQUINOVOSYL TRANSFERASE SQD2"/>
    <property type="match status" value="1"/>
</dbReference>
<dbReference type="Proteomes" id="UP000315689">
    <property type="component" value="Unassembled WGS sequence"/>
</dbReference>
<evidence type="ECO:0000259" key="1">
    <source>
        <dbReference type="Pfam" id="PF00534"/>
    </source>
</evidence>
<comment type="caution">
    <text evidence="2">The sequence shown here is derived from an EMBL/GenBank/DDBJ whole genome shotgun (WGS) entry which is preliminary data.</text>
</comment>
<dbReference type="InterPro" id="IPR001296">
    <property type="entry name" value="Glyco_trans_1"/>
</dbReference>
<dbReference type="Pfam" id="PF00534">
    <property type="entry name" value="Glycos_transf_1"/>
    <property type="match status" value="1"/>
</dbReference>
<dbReference type="AlphaFoldDB" id="A0A554LJP8"/>
<dbReference type="Gene3D" id="3.40.50.2000">
    <property type="entry name" value="Glycogen Phosphorylase B"/>
    <property type="match status" value="2"/>
</dbReference>
<dbReference type="GO" id="GO:0016757">
    <property type="term" value="F:glycosyltransferase activity"/>
    <property type="evidence" value="ECO:0007669"/>
    <property type="project" value="InterPro"/>
</dbReference>
<dbReference type="CDD" id="cd03801">
    <property type="entry name" value="GT4_PimA-like"/>
    <property type="match status" value="1"/>
</dbReference>
<dbReference type="PANTHER" id="PTHR45947">
    <property type="entry name" value="SULFOQUINOVOSYL TRANSFERASE SQD2"/>
    <property type="match status" value="1"/>
</dbReference>
<dbReference type="EMBL" id="VMGK01000008">
    <property type="protein sequence ID" value="TSC93068.1"/>
    <property type="molecule type" value="Genomic_DNA"/>
</dbReference>
<keyword evidence="2" id="KW-0808">Transferase</keyword>
<proteinExistence type="predicted"/>
<reference evidence="2 3" key="1">
    <citation type="submission" date="2017-07" db="EMBL/GenBank/DDBJ databases">
        <title>Mechanisms for carbon and nitrogen cycling indicate functional differentiation within the Candidate Phyla Radiation.</title>
        <authorList>
            <person name="Danczak R.E."/>
            <person name="Johnston M.D."/>
            <person name="Kenah C."/>
            <person name="Slattery M."/>
            <person name="Wrighton K.C."/>
            <person name="Wilkins M.J."/>
        </authorList>
    </citation>
    <scope>NUCLEOTIDE SEQUENCE [LARGE SCALE GENOMIC DNA]</scope>
    <source>
        <strain evidence="2">Licking1014_7</strain>
    </source>
</reference>
<dbReference type="SUPFAM" id="SSF53756">
    <property type="entry name" value="UDP-Glycosyltransferase/glycogen phosphorylase"/>
    <property type="match status" value="1"/>
</dbReference>
<dbReference type="InterPro" id="IPR050194">
    <property type="entry name" value="Glycosyltransferase_grp1"/>
</dbReference>
<protein>
    <submittedName>
        <fullName evidence="2">1,2-diacylglycerol 3-glucosyltransferase</fullName>
    </submittedName>
</protein>
<feature type="domain" description="Glycosyl transferase family 1" evidence="1">
    <location>
        <begin position="191"/>
        <end position="349"/>
    </location>
</feature>